<comment type="caution">
    <text evidence="4">The sequence shown here is derived from an EMBL/GenBank/DDBJ whole genome shotgun (WGS) entry which is preliminary data.</text>
</comment>
<dbReference type="PANTHER" id="PTHR46825">
    <property type="entry name" value="D-ALANYL-D-ALANINE-CARBOXYPEPTIDASE/ENDOPEPTIDASE AMPH"/>
    <property type="match status" value="1"/>
</dbReference>
<dbReference type="OrthoDB" id="5946976at2759"/>
<evidence type="ECO:0000313" key="5">
    <source>
        <dbReference type="Proteomes" id="UP000700596"/>
    </source>
</evidence>
<proteinExistence type="inferred from homology"/>
<name>A0A9P9ILZ8_9PLEO</name>
<dbReference type="PANTHER" id="PTHR46825:SF9">
    <property type="entry name" value="BETA-LACTAMASE-RELATED DOMAIN-CONTAINING PROTEIN"/>
    <property type="match status" value="1"/>
</dbReference>
<dbReference type="InterPro" id="IPR050491">
    <property type="entry name" value="AmpC-like"/>
</dbReference>
<dbReference type="SUPFAM" id="SSF56601">
    <property type="entry name" value="beta-lactamase/transpeptidase-like"/>
    <property type="match status" value="1"/>
</dbReference>
<evidence type="ECO:0000313" key="4">
    <source>
        <dbReference type="EMBL" id="KAH7125296.1"/>
    </source>
</evidence>
<reference evidence="4" key="1">
    <citation type="journal article" date="2021" name="Nat. Commun.">
        <title>Genetic determinants of endophytism in the Arabidopsis root mycobiome.</title>
        <authorList>
            <person name="Mesny F."/>
            <person name="Miyauchi S."/>
            <person name="Thiergart T."/>
            <person name="Pickel B."/>
            <person name="Atanasova L."/>
            <person name="Karlsson M."/>
            <person name="Huettel B."/>
            <person name="Barry K.W."/>
            <person name="Haridas S."/>
            <person name="Chen C."/>
            <person name="Bauer D."/>
            <person name="Andreopoulos W."/>
            <person name="Pangilinan J."/>
            <person name="LaButti K."/>
            <person name="Riley R."/>
            <person name="Lipzen A."/>
            <person name="Clum A."/>
            <person name="Drula E."/>
            <person name="Henrissat B."/>
            <person name="Kohler A."/>
            <person name="Grigoriev I.V."/>
            <person name="Martin F.M."/>
            <person name="Hacquard S."/>
        </authorList>
    </citation>
    <scope>NUCLEOTIDE SEQUENCE</scope>
    <source>
        <strain evidence="4">MPI-CAGE-CH-0243</strain>
    </source>
</reference>
<feature type="domain" description="Beta-lactamase-related" evidence="3">
    <location>
        <begin position="318"/>
        <end position="578"/>
    </location>
</feature>
<evidence type="ECO:0000256" key="1">
    <source>
        <dbReference type="ARBA" id="ARBA00038215"/>
    </source>
</evidence>
<dbReference type="Pfam" id="PF00144">
    <property type="entry name" value="Beta-lactamase"/>
    <property type="match status" value="1"/>
</dbReference>
<keyword evidence="2" id="KW-0732">Signal</keyword>
<evidence type="ECO:0000256" key="2">
    <source>
        <dbReference type="SAM" id="SignalP"/>
    </source>
</evidence>
<dbReference type="InterPro" id="IPR001466">
    <property type="entry name" value="Beta-lactam-related"/>
</dbReference>
<accession>A0A9P9ILZ8</accession>
<dbReference type="Gene3D" id="3.40.710.10">
    <property type="entry name" value="DD-peptidase/beta-lactamase superfamily"/>
    <property type="match status" value="1"/>
</dbReference>
<dbReference type="AlphaFoldDB" id="A0A9P9ILZ8"/>
<feature type="signal peptide" evidence="2">
    <location>
        <begin position="1"/>
        <end position="23"/>
    </location>
</feature>
<organism evidence="4 5">
    <name type="scientific">Dendryphion nanum</name>
    <dbReference type="NCBI Taxonomy" id="256645"/>
    <lineage>
        <taxon>Eukaryota</taxon>
        <taxon>Fungi</taxon>
        <taxon>Dikarya</taxon>
        <taxon>Ascomycota</taxon>
        <taxon>Pezizomycotina</taxon>
        <taxon>Dothideomycetes</taxon>
        <taxon>Pleosporomycetidae</taxon>
        <taxon>Pleosporales</taxon>
        <taxon>Torulaceae</taxon>
        <taxon>Dendryphion</taxon>
    </lineage>
</organism>
<evidence type="ECO:0000259" key="3">
    <source>
        <dbReference type="Pfam" id="PF00144"/>
    </source>
</evidence>
<dbReference type="Proteomes" id="UP000700596">
    <property type="component" value="Unassembled WGS sequence"/>
</dbReference>
<dbReference type="InterPro" id="IPR049511">
    <property type="entry name" value="PGH-like_rpt"/>
</dbReference>
<dbReference type="Pfam" id="PF17660">
    <property type="entry name" value="BTRD1"/>
    <property type="match status" value="3"/>
</dbReference>
<sequence length="641" mass="70649">MLFSPSFACLLASFLSIVPNTYALPTEHGTLYRRNATDQTVYYGINIADHEKRVTSLKANGYRPISLNIYGPSDSAKFAAIWTKETGPSFEIISGVDGPTYNAWQAQWKSNGYVSTHVSAAGDASSALYAGIMAKIPTVSNWVQACDLQNPWDYENVTSGLRMSIKGISMYGAPSSRRYCVLGHENLYNQQQTVFYSTDYYQYNYENLYTAETQKRFWRPTFLHISSDHLITPIFDDTNVGNWTALTDLTSTQLATEITKQEAAGLQLVQLSGAEITSSNTTLYTAIFTEHITPYPRTWHAVGSVTGFQNNTAVTTALDSTLQTFMTLNGIRQAQVAASVNGTIVASRAYTLAEPDRATVSPNDKFLLASLSKMFTHAATQHLIDTGKLNLTTQIYPLLGFVPADERAVNITVQHLIEHSAGYDRSVSGDLGFLFTTIARAKNQSTPATLRDVIYYVVARPLDFTPGTQGAYSNYGTMLLSYVLTNLTEIAYMDYLREFVLEGLEVELYATRGAEHVSDRVVQETKYTGLNALEPAVEKNVPGVHGGDGAVKEEAVASFGLRASAETVVRFIGGHAVSGIGERAVWGSRDGSLMGARAFAESRPELDWAIILNSREYVSERMWENLVYFDVPDVWGKYALA</sequence>
<keyword evidence="5" id="KW-1185">Reference proteome</keyword>
<gene>
    <name evidence="4" type="ORF">B0J11DRAFT_301514</name>
</gene>
<feature type="chain" id="PRO_5040331700" evidence="2">
    <location>
        <begin position="24"/>
        <end position="641"/>
    </location>
</feature>
<dbReference type="InterPro" id="IPR012338">
    <property type="entry name" value="Beta-lactam/transpept-like"/>
</dbReference>
<protein>
    <submittedName>
        <fullName evidence="4">Beta-lactamase/transpeptidase-like protein</fullName>
    </submittedName>
</protein>
<dbReference type="EMBL" id="JAGMWT010000007">
    <property type="protein sequence ID" value="KAH7125296.1"/>
    <property type="molecule type" value="Genomic_DNA"/>
</dbReference>
<comment type="similarity">
    <text evidence="1">Belongs to the peptidase S12 family.</text>
</comment>